<keyword evidence="1" id="KW-0472">Membrane</keyword>
<gene>
    <name evidence="2" type="ORF">CBRE1094_LOCUS6650</name>
</gene>
<dbReference type="EMBL" id="HBGU01012131">
    <property type="protein sequence ID" value="CAD9416892.1"/>
    <property type="molecule type" value="Transcribed_RNA"/>
</dbReference>
<accession>A0A7S2C649</accession>
<evidence type="ECO:0000313" key="2">
    <source>
        <dbReference type="EMBL" id="CAD9416892.1"/>
    </source>
</evidence>
<protein>
    <submittedName>
        <fullName evidence="2">Uncharacterized protein</fullName>
    </submittedName>
</protein>
<organism evidence="2">
    <name type="scientific">Haptolina brevifila</name>
    <dbReference type="NCBI Taxonomy" id="156173"/>
    <lineage>
        <taxon>Eukaryota</taxon>
        <taxon>Haptista</taxon>
        <taxon>Haptophyta</taxon>
        <taxon>Prymnesiophyceae</taxon>
        <taxon>Prymnesiales</taxon>
        <taxon>Prymnesiaceae</taxon>
        <taxon>Haptolina</taxon>
    </lineage>
</organism>
<reference evidence="2" key="1">
    <citation type="submission" date="2021-01" db="EMBL/GenBank/DDBJ databases">
        <authorList>
            <person name="Corre E."/>
            <person name="Pelletier E."/>
            <person name="Niang G."/>
            <person name="Scheremetjew M."/>
            <person name="Finn R."/>
            <person name="Kale V."/>
            <person name="Holt S."/>
            <person name="Cochrane G."/>
            <person name="Meng A."/>
            <person name="Brown T."/>
            <person name="Cohen L."/>
        </authorList>
    </citation>
    <scope>NUCLEOTIDE SEQUENCE</scope>
    <source>
        <strain evidence="2">UTEX LB 985</strain>
    </source>
</reference>
<proteinExistence type="predicted"/>
<feature type="transmembrane region" description="Helical" evidence="1">
    <location>
        <begin position="44"/>
        <end position="61"/>
    </location>
</feature>
<keyword evidence="1" id="KW-1133">Transmembrane helix</keyword>
<evidence type="ECO:0000256" key="1">
    <source>
        <dbReference type="SAM" id="Phobius"/>
    </source>
</evidence>
<dbReference type="AlphaFoldDB" id="A0A7S2C649"/>
<sequence length="112" mass="12331">MVRLALTVMPVVLVLMLVQLLDVCLHKVIKGALRMLLLPHAMPPLRVLLLVVKVIILVAVVKRLEARQDLEDDSAAARPFLMRASSVLISWASTGVGNGRARARRPREPLIA</sequence>
<keyword evidence="1" id="KW-0812">Transmembrane</keyword>
<name>A0A7S2C649_9EUKA</name>